<evidence type="ECO:0000256" key="3">
    <source>
        <dbReference type="ARBA" id="ARBA00023002"/>
    </source>
</evidence>
<protein>
    <recommendedName>
        <fullName evidence="6">Oxidoreductase</fullName>
    </recommendedName>
</protein>
<gene>
    <name evidence="4" type="ORF">N7468_000496</name>
</gene>
<name>A0A9W9PKE1_9EURO</name>
<accession>A0A9W9PKE1</accession>
<comment type="caution">
    <text evidence="4">The sequence shown here is derived from an EMBL/GenBank/DDBJ whole genome shotgun (WGS) entry which is preliminary data.</text>
</comment>
<evidence type="ECO:0000313" key="4">
    <source>
        <dbReference type="EMBL" id="KAJ5249045.1"/>
    </source>
</evidence>
<keyword evidence="2" id="KW-0521">NADP</keyword>
<dbReference type="Proteomes" id="UP001150941">
    <property type="component" value="Unassembled WGS sequence"/>
</dbReference>
<reference evidence="4" key="1">
    <citation type="submission" date="2022-11" db="EMBL/GenBank/DDBJ databases">
        <authorList>
            <person name="Petersen C."/>
        </authorList>
    </citation>
    <scope>NUCLEOTIDE SEQUENCE</scope>
    <source>
        <strain evidence="4">IBT 19713</strain>
    </source>
</reference>
<dbReference type="GO" id="GO:0016491">
    <property type="term" value="F:oxidoreductase activity"/>
    <property type="evidence" value="ECO:0007669"/>
    <property type="project" value="UniProtKB-KW"/>
</dbReference>
<proteinExistence type="inferred from homology"/>
<reference evidence="4" key="2">
    <citation type="journal article" date="2023" name="IMA Fungus">
        <title>Comparative genomic study of the Penicillium genus elucidates a diverse pangenome and 15 lateral gene transfer events.</title>
        <authorList>
            <person name="Petersen C."/>
            <person name="Sorensen T."/>
            <person name="Nielsen M.R."/>
            <person name="Sondergaard T.E."/>
            <person name="Sorensen J.L."/>
            <person name="Fitzpatrick D.A."/>
            <person name="Frisvad J.C."/>
            <person name="Nielsen K.L."/>
        </authorList>
    </citation>
    <scope>NUCLEOTIDE SEQUENCE</scope>
    <source>
        <strain evidence="4">IBT 19713</strain>
    </source>
</reference>
<dbReference type="GeneID" id="83197096"/>
<dbReference type="OrthoDB" id="191139at2759"/>
<evidence type="ECO:0000256" key="2">
    <source>
        <dbReference type="ARBA" id="ARBA00022857"/>
    </source>
</evidence>
<keyword evidence="3" id="KW-0560">Oxidoreductase</keyword>
<keyword evidence="5" id="KW-1185">Reference proteome</keyword>
<dbReference type="SUPFAM" id="SSF51735">
    <property type="entry name" value="NAD(P)-binding Rossmann-fold domains"/>
    <property type="match status" value="1"/>
</dbReference>
<evidence type="ECO:0000256" key="1">
    <source>
        <dbReference type="ARBA" id="ARBA00006484"/>
    </source>
</evidence>
<comment type="similarity">
    <text evidence="1">Belongs to the short-chain dehydrogenases/reductases (SDR) family.</text>
</comment>
<sequence length="204" mass="22745">MTRPADTSKDGYEIQFATNHLGHALLIRKLLPLIEKTASEGGDGRIIILSSTAWGLHPSGGIQFGRLRTGQDFLVGGPWQRYGQSKLANLLYARELAKKYPHLTCVSVHPGIVETGLFDRMSAKNKIIMYLVFWWVMIQPHEGAYSQLWAATIPKEKLTSGGFYLPVGRLGDPGLGRRAKKGKGTLAERLWDWTEKALDDFEGH</sequence>
<evidence type="ECO:0000313" key="5">
    <source>
        <dbReference type="Proteomes" id="UP001150941"/>
    </source>
</evidence>
<organism evidence="4 5">
    <name type="scientific">Penicillium chermesinum</name>
    <dbReference type="NCBI Taxonomy" id="63820"/>
    <lineage>
        <taxon>Eukaryota</taxon>
        <taxon>Fungi</taxon>
        <taxon>Dikarya</taxon>
        <taxon>Ascomycota</taxon>
        <taxon>Pezizomycotina</taxon>
        <taxon>Eurotiomycetes</taxon>
        <taxon>Eurotiomycetidae</taxon>
        <taxon>Eurotiales</taxon>
        <taxon>Aspergillaceae</taxon>
        <taxon>Penicillium</taxon>
    </lineage>
</organism>
<dbReference type="Gene3D" id="3.40.50.720">
    <property type="entry name" value="NAD(P)-binding Rossmann-like Domain"/>
    <property type="match status" value="1"/>
</dbReference>
<dbReference type="PANTHER" id="PTHR24320:SF154">
    <property type="entry name" value="OXIDOREDUCTASE, SHORT-CHAIN DEHYDROGENASE_REDUCTASE FAMILY (AFU_ORTHOLOGUE AFUA_2G04560)"/>
    <property type="match status" value="1"/>
</dbReference>
<evidence type="ECO:0008006" key="6">
    <source>
        <dbReference type="Google" id="ProtNLM"/>
    </source>
</evidence>
<dbReference type="PANTHER" id="PTHR24320">
    <property type="entry name" value="RETINOL DEHYDROGENASE"/>
    <property type="match status" value="1"/>
</dbReference>
<dbReference type="InterPro" id="IPR036291">
    <property type="entry name" value="NAD(P)-bd_dom_sf"/>
</dbReference>
<dbReference type="AlphaFoldDB" id="A0A9W9PKE1"/>
<dbReference type="EMBL" id="JAPQKS010000001">
    <property type="protein sequence ID" value="KAJ5249045.1"/>
    <property type="molecule type" value="Genomic_DNA"/>
</dbReference>
<dbReference type="RefSeq" id="XP_058335824.1">
    <property type="nucleotide sequence ID" value="XM_058469793.1"/>
</dbReference>